<name>A0ABP6WZK1_9FLAO</name>
<reference evidence="2" key="1">
    <citation type="journal article" date="2019" name="Int. J. Syst. Evol. Microbiol.">
        <title>The Global Catalogue of Microorganisms (GCM) 10K type strain sequencing project: providing services to taxonomists for standard genome sequencing and annotation.</title>
        <authorList>
            <consortium name="The Broad Institute Genomics Platform"/>
            <consortium name="The Broad Institute Genome Sequencing Center for Infectious Disease"/>
            <person name="Wu L."/>
            <person name="Ma J."/>
        </authorList>
    </citation>
    <scope>NUCLEOTIDE SEQUENCE [LARGE SCALE GENOMIC DNA]</scope>
    <source>
        <strain evidence="2">JCM 17111</strain>
    </source>
</reference>
<accession>A0ABP6WZK1</accession>
<protein>
    <recommendedName>
        <fullName evidence="3">Redoxin domain-containing protein</fullName>
    </recommendedName>
</protein>
<organism evidence="1 2">
    <name type="scientific">Snuella lapsa</name>
    <dbReference type="NCBI Taxonomy" id="870481"/>
    <lineage>
        <taxon>Bacteria</taxon>
        <taxon>Pseudomonadati</taxon>
        <taxon>Bacteroidota</taxon>
        <taxon>Flavobacteriia</taxon>
        <taxon>Flavobacteriales</taxon>
        <taxon>Flavobacteriaceae</taxon>
        <taxon>Snuella</taxon>
    </lineage>
</organism>
<keyword evidence="2" id="KW-1185">Reference proteome</keyword>
<dbReference type="RefSeq" id="WP_345004361.1">
    <property type="nucleotide sequence ID" value="NZ_BAABCY010000017.1"/>
</dbReference>
<proteinExistence type="predicted"/>
<comment type="caution">
    <text evidence="1">The sequence shown here is derived from an EMBL/GenBank/DDBJ whole genome shotgun (WGS) entry which is preliminary data.</text>
</comment>
<dbReference type="EMBL" id="BAABCY010000017">
    <property type="protein sequence ID" value="GAA3557855.1"/>
    <property type="molecule type" value="Genomic_DNA"/>
</dbReference>
<evidence type="ECO:0008006" key="3">
    <source>
        <dbReference type="Google" id="ProtNLM"/>
    </source>
</evidence>
<gene>
    <name evidence="1" type="ORF">GCM10022395_06430</name>
</gene>
<sequence>MKSNLIIKVIVICLFISSCVDHKKSQNVLVSETANFDDLKGNVIVFPENFLVNKYNKNLLLIYFDGNCSSCVAETLNWIKKINEVQNRIQDIQCFFVSRSNDVYLIEYYIDKLQVELQNNQYLKADPNDFFIKNNSFLDSYRNILLLDSKNRIITSLDPFKSELAMQIYVDKGVLSKKILN</sequence>
<evidence type="ECO:0000313" key="2">
    <source>
        <dbReference type="Proteomes" id="UP001500954"/>
    </source>
</evidence>
<dbReference type="Proteomes" id="UP001500954">
    <property type="component" value="Unassembled WGS sequence"/>
</dbReference>
<dbReference type="PROSITE" id="PS51257">
    <property type="entry name" value="PROKAR_LIPOPROTEIN"/>
    <property type="match status" value="1"/>
</dbReference>
<evidence type="ECO:0000313" key="1">
    <source>
        <dbReference type="EMBL" id="GAA3557855.1"/>
    </source>
</evidence>